<evidence type="ECO:0000313" key="1">
    <source>
        <dbReference type="EMBL" id="BAE28200.1"/>
    </source>
</evidence>
<dbReference type="PhylomeDB" id="Q3UGK8"/>
<organism evidence="1">
    <name type="scientific">Mus musculus</name>
    <name type="common">Mouse</name>
    <dbReference type="NCBI Taxonomy" id="10090"/>
    <lineage>
        <taxon>Eukaryota</taxon>
        <taxon>Metazoa</taxon>
        <taxon>Chordata</taxon>
        <taxon>Craniata</taxon>
        <taxon>Vertebrata</taxon>
        <taxon>Euteleostomi</taxon>
        <taxon>Mammalia</taxon>
        <taxon>Eutheria</taxon>
        <taxon>Euarchontoglires</taxon>
        <taxon>Glires</taxon>
        <taxon>Rodentia</taxon>
        <taxon>Myomorpha</taxon>
        <taxon>Muroidea</taxon>
        <taxon>Muridae</taxon>
        <taxon>Murinae</taxon>
        <taxon>Mus</taxon>
        <taxon>Mus</taxon>
    </lineage>
</organism>
<reference evidence="1" key="6">
    <citation type="submission" date="2004-03" db="EMBL/GenBank/DDBJ databases">
        <authorList>
            <person name="Arakawa T."/>
            <person name="Carninci P."/>
            <person name="Fukuda S."/>
            <person name="Hashizume W."/>
            <person name="Hayashida K."/>
            <person name="Hori F."/>
            <person name="Iida J."/>
            <person name="Imamura K."/>
            <person name="Imotani K."/>
            <person name="Itoh M."/>
            <person name="Kanagawa S."/>
            <person name="Kawai J."/>
            <person name="Kojima M."/>
            <person name="Konno H."/>
            <person name="Murata M."/>
            <person name="Nakamura M."/>
            <person name="Ninomiya N."/>
            <person name="Nishiyori H."/>
            <person name="Nomura K."/>
            <person name="Ohno M."/>
            <person name="Sakazume N."/>
            <person name="Sano H."/>
            <person name="Sasaki D."/>
            <person name="Shibata K."/>
            <person name="Shiraki T."/>
            <person name="Tagami M."/>
            <person name="Tagami Y."/>
            <person name="Waki K."/>
            <person name="Watahiki A."/>
            <person name="Muramatsu M."/>
            <person name="Hayashizaki Y."/>
        </authorList>
    </citation>
    <scope>NUCLEOTIDE SEQUENCE</scope>
    <source>
        <strain evidence="1">C57BL/6J</strain>
    </source>
</reference>
<proteinExistence type="evidence at transcript level"/>
<reference evidence="1" key="7">
    <citation type="journal article" date="2005" name="Science">
        <title>The Transcriptional Landscape of the Mammalian Genome.</title>
        <authorList>
            <consortium name="The FANTOM Consortium"/>
            <consortium name="Riken Genome Exploration Research Group and Genome Science Group (Genome Network Project Core Group)"/>
        </authorList>
    </citation>
    <scope>NUCLEOTIDE SEQUENCE</scope>
    <source>
        <strain evidence="1">C57BL/6J</strain>
    </source>
</reference>
<reference evidence="1" key="3">
    <citation type="journal article" date="2000" name="Genome Res.">
        <title>RIKEN integrated sequence analysis (RISA) system--384-format sequencing pipeline with 384 multicapillary sequencer.</title>
        <authorList>
            <person name="Shibata K."/>
            <person name="Itoh M."/>
            <person name="Aizawa K."/>
            <person name="Nagaoka S."/>
            <person name="Sasaki N."/>
            <person name="Carninci P."/>
            <person name="Konno H."/>
            <person name="Akiyama J."/>
            <person name="Nishi K."/>
            <person name="Kitsunai T."/>
            <person name="Tashiro H."/>
            <person name="Itoh M."/>
            <person name="Sumi N."/>
            <person name="Ishii Y."/>
            <person name="Nakamura S."/>
            <person name="Hazama M."/>
            <person name="Nishine T."/>
            <person name="Harada A."/>
            <person name="Yamamoto R."/>
            <person name="Matsumoto H."/>
            <person name="Sakaguchi S."/>
            <person name="Ikegami T."/>
            <person name="Kashiwagi K."/>
            <person name="Fujiwake S."/>
            <person name="Inoue K."/>
            <person name="Togawa Y."/>
            <person name="Izawa M."/>
            <person name="Ohara E."/>
            <person name="Watahiki M."/>
            <person name="Yoneda Y."/>
            <person name="Ishikawa T."/>
            <person name="Ozawa K."/>
            <person name="Tanaka T."/>
            <person name="Matsuura S."/>
            <person name="Kawai J."/>
            <person name="Okazaki Y."/>
            <person name="Muramatsu M."/>
            <person name="Inoue Y."/>
            <person name="Kira A."/>
            <person name="Hayashizaki Y."/>
        </authorList>
    </citation>
    <scope>NUCLEOTIDE SEQUENCE</scope>
    <source>
        <strain evidence="1">C57BL/6J</strain>
    </source>
</reference>
<sequence>MPGMWEGLQTACAAQATSAIRASTLVTDPWHVRTVESRSSYLIQHQRILMSVRSVRKPLSVSPSSLTIREFIHTRSPAYAGSAEWLLFVVHNLLNITEFILVSNPMSVESVGRPLSVALSSLTTTEFIPTGVLNISGVLIQ</sequence>
<reference evidence="1" key="5">
    <citation type="journal article" date="2002" name="Nature">
        <title>Analysis of the mouse transcriptome based on functional annotation of 60,770 full-length cDNAs.</title>
        <authorList>
            <consortium name="The FANTOM Consortium and the RIKEN Genome Exploration Research Group Phase I and II Team"/>
        </authorList>
    </citation>
    <scope>NUCLEOTIDE SEQUENCE</scope>
    <source>
        <strain evidence="1">C57BL/6J</strain>
    </source>
</reference>
<reference evidence="1" key="8">
    <citation type="journal article" date="2005" name="Science">
        <title>Antisense Transcription in the Mammalian Transcriptome.</title>
        <authorList>
            <consortium name="RIKEN Genome Exploration Research Group and Genome Science Group (Genome Network Project Core Group) and the FANTOM Consortium"/>
        </authorList>
    </citation>
    <scope>NUCLEOTIDE SEQUENCE</scope>
    <source>
        <strain evidence="1">C57BL/6J</strain>
    </source>
</reference>
<dbReference type="RNAct" id="Q3UGK8">
    <property type="molecule type" value="protein"/>
</dbReference>
<accession>Q3UGK8</accession>
<dbReference type="OrthoDB" id="9478841at2759"/>
<dbReference type="UCSC" id="uc009gdo.1">
    <property type="organism name" value="mouse"/>
</dbReference>
<evidence type="ECO:0000313" key="2">
    <source>
        <dbReference type="MGI" id="MGI:3644651"/>
    </source>
</evidence>
<dbReference type="AGR" id="MGI:3644651"/>
<dbReference type="MGI" id="MGI:3644651">
    <property type="gene designation" value="Gm5113"/>
</dbReference>
<name>Q3UGK8_MOUSE</name>
<dbReference type="HOGENOM" id="CLU_1824690_0_0_1"/>
<dbReference type="AlphaFoldDB" id="Q3UGK8"/>
<dbReference type="eggNOG" id="KOG1721">
    <property type="taxonomic scope" value="Eukaryota"/>
</dbReference>
<dbReference type="EMBL" id="AK147880">
    <property type="protein sequence ID" value="BAE28200.1"/>
    <property type="molecule type" value="mRNA"/>
</dbReference>
<gene>
    <name evidence="2" type="primary">Gm5113</name>
    <name evidence="2" type="synonym">EG330503</name>
</gene>
<protein>
    <submittedName>
        <fullName evidence="1">Uncharacterized protein</fullName>
    </submittedName>
</protein>
<reference evidence="1" key="1">
    <citation type="journal article" date="1999" name="Methods Enzymol.">
        <title>High-efficiency full-length cDNA cloning.</title>
        <authorList>
            <person name="Carninci P."/>
            <person name="Hayashizaki Y."/>
        </authorList>
    </citation>
    <scope>NUCLEOTIDE SEQUENCE</scope>
    <source>
        <strain evidence="1">C57BL/6J</strain>
    </source>
</reference>
<dbReference type="BioGRID-ORCS" id="330503">
    <property type="hits" value="0 hits in 69 CRISPR screens"/>
</dbReference>
<reference evidence="1" key="4">
    <citation type="journal article" date="2001" name="Nature">
        <title>Functional annotation of a full-length mouse cDNA collection.</title>
        <authorList>
            <consortium name="The RIKEN Genome Exploration Research Group Phase II Team and the FANTOM Consortium"/>
        </authorList>
    </citation>
    <scope>NUCLEOTIDE SEQUENCE</scope>
    <source>
        <strain evidence="1">C57BL/6J</strain>
    </source>
</reference>
<reference evidence="1" key="2">
    <citation type="journal article" date="2000" name="Genome Res.">
        <title>Normalization and subtraction of cap-trapper-selected cDNAs to prepare full-length cDNA libraries for rapid discovery of new genes.</title>
        <authorList>
            <person name="Carninci P."/>
            <person name="Shibata Y."/>
            <person name="Hayatsu N."/>
            <person name="Sugahara Y."/>
            <person name="Shibata K."/>
            <person name="Itoh M."/>
            <person name="Konno H."/>
            <person name="Okazaki Y."/>
            <person name="Muramatsu M."/>
            <person name="Hayashizaki Y."/>
        </authorList>
    </citation>
    <scope>NUCLEOTIDE SEQUENCE</scope>
    <source>
        <strain evidence="1">C57BL/6J</strain>
    </source>
</reference>